<keyword evidence="7" id="KW-1185">Reference proteome</keyword>
<dbReference type="GO" id="GO:0003723">
    <property type="term" value="F:RNA binding"/>
    <property type="evidence" value="ECO:0007669"/>
    <property type="project" value="TreeGrafter"/>
</dbReference>
<reference evidence="6 7" key="1">
    <citation type="journal article" date="2020" name="ISME J.">
        <title>Uncovering the hidden diversity of litter-decomposition mechanisms in mushroom-forming fungi.</title>
        <authorList>
            <person name="Floudas D."/>
            <person name="Bentzer J."/>
            <person name="Ahren D."/>
            <person name="Johansson T."/>
            <person name="Persson P."/>
            <person name="Tunlid A."/>
        </authorList>
    </citation>
    <scope>NUCLEOTIDE SEQUENCE [LARGE SCALE GENOMIC DNA]</scope>
    <source>
        <strain evidence="6 7">CBS 406.79</strain>
    </source>
</reference>
<name>A0A8H5MGM4_9AGAR</name>
<dbReference type="Proteomes" id="UP000518752">
    <property type="component" value="Unassembled WGS sequence"/>
</dbReference>
<feature type="region of interest" description="Disordered" evidence="5">
    <location>
        <begin position="56"/>
        <end position="78"/>
    </location>
</feature>
<dbReference type="Gene3D" id="3.30.230.10">
    <property type="match status" value="1"/>
</dbReference>
<dbReference type="GO" id="GO:0003735">
    <property type="term" value="F:structural constituent of ribosome"/>
    <property type="evidence" value="ECO:0007669"/>
    <property type="project" value="InterPro"/>
</dbReference>
<evidence type="ECO:0000256" key="2">
    <source>
        <dbReference type="ARBA" id="ARBA00022980"/>
    </source>
</evidence>
<evidence type="ECO:0000313" key="6">
    <source>
        <dbReference type="EMBL" id="KAF5393232.1"/>
    </source>
</evidence>
<protein>
    <recommendedName>
        <fullName evidence="8">Ribosomal protein S5</fullName>
    </recommendedName>
</protein>
<dbReference type="EMBL" id="JAACJN010000002">
    <property type="protein sequence ID" value="KAF5393232.1"/>
    <property type="molecule type" value="Genomic_DNA"/>
</dbReference>
<dbReference type="SUPFAM" id="SSF54211">
    <property type="entry name" value="Ribosomal protein S5 domain 2-like"/>
    <property type="match status" value="1"/>
</dbReference>
<gene>
    <name evidence="6" type="ORF">D9757_000740</name>
</gene>
<dbReference type="PANTHER" id="PTHR21569:SF1">
    <property type="entry name" value="SMALL RIBOSOMAL SUBUNIT PROTEIN US9M"/>
    <property type="match status" value="1"/>
</dbReference>
<dbReference type="InterPro" id="IPR020568">
    <property type="entry name" value="Ribosomal_Su5_D2-typ_SF"/>
</dbReference>
<dbReference type="AlphaFoldDB" id="A0A8H5MGM4"/>
<dbReference type="InterPro" id="IPR014721">
    <property type="entry name" value="Ribsml_uS5_D2-typ_fold_subgr"/>
</dbReference>
<accession>A0A8H5MGM4</accession>
<keyword evidence="2 4" id="KW-0689">Ribosomal protein</keyword>
<organism evidence="6 7">
    <name type="scientific">Collybiopsis confluens</name>
    <dbReference type="NCBI Taxonomy" id="2823264"/>
    <lineage>
        <taxon>Eukaryota</taxon>
        <taxon>Fungi</taxon>
        <taxon>Dikarya</taxon>
        <taxon>Basidiomycota</taxon>
        <taxon>Agaricomycotina</taxon>
        <taxon>Agaricomycetes</taxon>
        <taxon>Agaricomycetidae</taxon>
        <taxon>Agaricales</taxon>
        <taxon>Marasmiineae</taxon>
        <taxon>Omphalotaceae</taxon>
        <taxon>Collybiopsis</taxon>
    </lineage>
</organism>
<evidence type="ECO:0000256" key="1">
    <source>
        <dbReference type="ARBA" id="ARBA00005251"/>
    </source>
</evidence>
<dbReference type="GO" id="GO:0006412">
    <property type="term" value="P:translation"/>
    <property type="evidence" value="ECO:0007669"/>
    <property type="project" value="InterPro"/>
</dbReference>
<dbReference type="Pfam" id="PF00380">
    <property type="entry name" value="Ribosomal_S9"/>
    <property type="match status" value="1"/>
</dbReference>
<evidence type="ECO:0000256" key="5">
    <source>
        <dbReference type="SAM" id="MobiDB-lite"/>
    </source>
</evidence>
<evidence type="ECO:0000256" key="3">
    <source>
        <dbReference type="ARBA" id="ARBA00023274"/>
    </source>
</evidence>
<dbReference type="PANTHER" id="PTHR21569">
    <property type="entry name" value="RIBOSOMAL PROTEIN S9"/>
    <property type="match status" value="1"/>
</dbReference>
<proteinExistence type="inferred from homology"/>
<evidence type="ECO:0000313" key="7">
    <source>
        <dbReference type="Proteomes" id="UP000518752"/>
    </source>
</evidence>
<dbReference type="InterPro" id="IPR000754">
    <property type="entry name" value="Ribosomal_uS9"/>
</dbReference>
<sequence>MNLVSVLRRPLYRRFATATRQFIPTSQLTAADHRPIPHGAVQLDLTTAQEIEEEVDAGNGGDGFDNDKQQPHPESPNFYTARSTYYDNLLELQNAISRTRGTLRRLHLLPLPEFARKSLKPMPTVWKTPEEMTVDFETTMTISRYRKVTVLLNELNEYLRIATTAGHTDIADKIGAIIGIFESGKKEAFLARGLRKPVQLDQHGRSYTFGKRKTSAARVWMIPVKGVDSSSSIDQTGHTETATDVNVDQLFGLSNGGPEPRSINVTASTILVNNIPIAEYFPQPVDRERIVRPLKIAGVLGKYNVFTLARGGGTTGQSGAIAHGIAKGIFAHEPETGTVLKRAKLLRRDPRMVERKKTNLAKARKAYTWVKR</sequence>
<comment type="similarity">
    <text evidence="1 4">Belongs to the universal ribosomal protein uS9 family.</text>
</comment>
<dbReference type="GO" id="GO:0005763">
    <property type="term" value="C:mitochondrial small ribosomal subunit"/>
    <property type="evidence" value="ECO:0007669"/>
    <property type="project" value="TreeGrafter"/>
</dbReference>
<dbReference type="InterPro" id="IPR020574">
    <property type="entry name" value="Ribosomal_uS9_CS"/>
</dbReference>
<keyword evidence="3 4" id="KW-0687">Ribonucleoprotein</keyword>
<dbReference type="OrthoDB" id="10254627at2759"/>
<evidence type="ECO:0008006" key="8">
    <source>
        <dbReference type="Google" id="ProtNLM"/>
    </source>
</evidence>
<dbReference type="PROSITE" id="PS00360">
    <property type="entry name" value="RIBOSOMAL_S9"/>
    <property type="match status" value="1"/>
</dbReference>
<comment type="caution">
    <text evidence="6">The sequence shown here is derived from an EMBL/GenBank/DDBJ whole genome shotgun (WGS) entry which is preliminary data.</text>
</comment>
<evidence type="ECO:0000256" key="4">
    <source>
        <dbReference type="RuleBase" id="RU003815"/>
    </source>
</evidence>